<sequence>MVKAGHYGIPFRVRRPARQRHRPVRHPLEHADVRHSNDVNNHKDGIQQFDNHKEGVPRGPVRDTYWLCSMSWGFAKPLLDLDRYCLPINITYNNTTAQSDRGWRPWRLDDVLEGHFWVDFSNAYLTEAAKASQGSRRGHVVLLAESSLATGSGRPASQIDSARGGAPYKQSSCGVMQSMP</sequence>
<dbReference type="AlphaFoldDB" id="A0AAD8PSU5"/>
<reference evidence="2" key="1">
    <citation type="submission" date="2021-06" db="EMBL/GenBank/DDBJ databases">
        <title>Comparative genomics, transcriptomics and evolutionary studies reveal genomic signatures of adaptation to plant cell wall in hemibiotrophic fungi.</title>
        <authorList>
            <consortium name="DOE Joint Genome Institute"/>
            <person name="Baroncelli R."/>
            <person name="Diaz J.F."/>
            <person name="Benocci T."/>
            <person name="Peng M."/>
            <person name="Battaglia E."/>
            <person name="Haridas S."/>
            <person name="Andreopoulos W."/>
            <person name="Labutti K."/>
            <person name="Pangilinan J."/>
            <person name="Floch G.L."/>
            <person name="Makela M.R."/>
            <person name="Henrissat B."/>
            <person name="Grigoriev I.V."/>
            <person name="Crouch J.A."/>
            <person name="De Vries R.P."/>
            <person name="Sukno S.A."/>
            <person name="Thon M.R."/>
        </authorList>
    </citation>
    <scope>NUCLEOTIDE SEQUENCE</scope>
    <source>
        <strain evidence="2">CBS 125086</strain>
    </source>
</reference>
<name>A0AAD8PSU5_9PEZI</name>
<evidence type="ECO:0000313" key="3">
    <source>
        <dbReference type="Proteomes" id="UP001230504"/>
    </source>
</evidence>
<evidence type="ECO:0000313" key="2">
    <source>
        <dbReference type="EMBL" id="KAK1580030.1"/>
    </source>
</evidence>
<dbReference type="EMBL" id="JAHLJV010000059">
    <property type="protein sequence ID" value="KAK1580030.1"/>
    <property type="molecule type" value="Genomic_DNA"/>
</dbReference>
<dbReference type="Proteomes" id="UP001230504">
    <property type="component" value="Unassembled WGS sequence"/>
</dbReference>
<feature type="compositionally biased region" description="Polar residues" evidence="1">
    <location>
        <begin position="169"/>
        <end position="180"/>
    </location>
</feature>
<keyword evidence="3" id="KW-1185">Reference proteome</keyword>
<feature type="region of interest" description="Disordered" evidence="1">
    <location>
        <begin position="151"/>
        <end position="180"/>
    </location>
</feature>
<dbReference type="RefSeq" id="XP_060411098.1">
    <property type="nucleotide sequence ID" value="XM_060558489.1"/>
</dbReference>
<accession>A0AAD8PSU5</accession>
<proteinExistence type="predicted"/>
<dbReference type="GeneID" id="85442729"/>
<evidence type="ECO:0000256" key="1">
    <source>
        <dbReference type="SAM" id="MobiDB-lite"/>
    </source>
</evidence>
<protein>
    <submittedName>
        <fullName evidence="2">Uncharacterized protein</fullName>
    </submittedName>
</protein>
<comment type="caution">
    <text evidence="2">The sequence shown here is derived from an EMBL/GenBank/DDBJ whole genome shotgun (WGS) entry which is preliminary data.</text>
</comment>
<organism evidence="2 3">
    <name type="scientific">Colletotrichum navitas</name>
    <dbReference type="NCBI Taxonomy" id="681940"/>
    <lineage>
        <taxon>Eukaryota</taxon>
        <taxon>Fungi</taxon>
        <taxon>Dikarya</taxon>
        <taxon>Ascomycota</taxon>
        <taxon>Pezizomycotina</taxon>
        <taxon>Sordariomycetes</taxon>
        <taxon>Hypocreomycetidae</taxon>
        <taxon>Glomerellales</taxon>
        <taxon>Glomerellaceae</taxon>
        <taxon>Colletotrichum</taxon>
        <taxon>Colletotrichum graminicola species complex</taxon>
    </lineage>
</organism>
<gene>
    <name evidence="2" type="ORF">LY79DRAFT_562643</name>
</gene>